<dbReference type="InterPro" id="IPR021257">
    <property type="entry name" value="DUF2809"/>
</dbReference>
<comment type="caution">
    <text evidence="2">The sequence shown here is derived from an EMBL/GenBank/DDBJ whole genome shotgun (WGS) entry which is preliminary data.</text>
</comment>
<keyword evidence="1" id="KW-1133">Transmembrane helix</keyword>
<dbReference type="EMBL" id="JACOOH010000001">
    <property type="protein sequence ID" value="MBC5619517.1"/>
    <property type="molecule type" value="Genomic_DNA"/>
</dbReference>
<proteinExistence type="predicted"/>
<feature type="transmembrane region" description="Helical" evidence="1">
    <location>
        <begin position="89"/>
        <end position="116"/>
    </location>
</feature>
<keyword evidence="1" id="KW-0472">Membrane</keyword>
<evidence type="ECO:0000256" key="1">
    <source>
        <dbReference type="SAM" id="Phobius"/>
    </source>
</evidence>
<accession>A0ABR7CV09</accession>
<evidence type="ECO:0000313" key="3">
    <source>
        <dbReference type="Proteomes" id="UP000646484"/>
    </source>
</evidence>
<evidence type="ECO:0000313" key="2">
    <source>
        <dbReference type="EMBL" id="MBC5619517.1"/>
    </source>
</evidence>
<gene>
    <name evidence="2" type="ORF">H8S64_00230</name>
</gene>
<dbReference type="Proteomes" id="UP000646484">
    <property type="component" value="Unassembled WGS sequence"/>
</dbReference>
<dbReference type="Pfam" id="PF10990">
    <property type="entry name" value="DUF2809"/>
    <property type="match status" value="1"/>
</dbReference>
<keyword evidence="3" id="KW-1185">Reference proteome</keyword>
<name>A0ABR7CV09_9BACT</name>
<keyword evidence="1" id="KW-0812">Transmembrane</keyword>
<feature type="transmembrane region" description="Helical" evidence="1">
    <location>
        <begin position="31"/>
        <end position="51"/>
    </location>
</feature>
<organism evidence="2 3">
    <name type="scientific">Butyricimonas hominis</name>
    <dbReference type="NCBI Taxonomy" id="2763032"/>
    <lineage>
        <taxon>Bacteria</taxon>
        <taxon>Pseudomonadati</taxon>
        <taxon>Bacteroidota</taxon>
        <taxon>Bacteroidia</taxon>
        <taxon>Bacteroidales</taxon>
        <taxon>Odoribacteraceae</taxon>
        <taxon>Butyricimonas</taxon>
    </lineage>
</organism>
<reference evidence="2 3" key="1">
    <citation type="submission" date="2020-08" db="EMBL/GenBank/DDBJ databases">
        <title>Genome public.</title>
        <authorList>
            <person name="Liu C."/>
            <person name="Sun Q."/>
        </authorList>
    </citation>
    <scope>NUCLEOTIDE SEQUENCE [LARGE SCALE GENOMIC DNA]</scope>
    <source>
        <strain evidence="2 3">NSJ-56</strain>
    </source>
</reference>
<protein>
    <submittedName>
        <fullName evidence="2">DUF2809 domain-containing protein</fullName>
    </submittedName>
</protein>
<sequence length="125" mass="13987">MRLRYLLLTLGIVVLGLLSRKTSICSIDFVRMYVGDVLWAMMVYFGCRLLFVSLKKSASFGVALSFSYLIEVSQLYHAPWIDSIRATTLGGLVLGFGFLWSDIACYTVGVTLGFWVDSLPGWGRK</sequence>